<dbReference type="PANTHER" id="PTHR30290">
    <property type="entry name" value="PERIPLASMIC BINDING COMPONENT OF ABC TRANSPORTER"/>
    <property type="match status" value="1"/>
</dbReference>
<dbReference type="Gene3D" id="3.40.190.10">
    <property type="entry name" value="Periplasmic binding protein-like II"/>
    <property type="match status" value="1"/>
</dbReference>
<evidence type="ECO:0000256" key="4">
    <source>
        <dbReference type="ARBA" id="ARBA00022729"/>
    </source>
</evidence>
<comment type="caution">
    <text evidence="6">The sequence shown here is derived from an EMBL/GenBank/DDBJ whole genome shotgun (WGS) entry which is preliminary data.</text>
</comment>
<dbReference type="AlphaFoldDB" id="A0A2K2F756"/>
<evidence type="ECO:0000256" key="2">
    <source>
        <dbReference type="ARBA" id="ARBA00005695"/>
    </source>
</evidence>
<dbReference type="GO" id="GO:1904680">
    <property type="term" value="F:peptide transmembrane transporter activity"/>
    <property type="evidence" value="ECO:0007669"/>
    <property type="project" value="TreeGrafter"/>
</dbReference>
<dbReference type="EMBL" id="NIOJ01000099">
    <property type="protein sequence ID" value="PNT94617.1"/>
    <property type="molecule type" value="Genomic_DNA"/>
</dbReference>
<dbReference type="GO" id="GO:0030313">
    <property type="term" value="C:cell envelope"/>
    <property type="evidence" value="ECO:0007669"/>
    <property type="project" value="UniProtKB-SubCell"/>
</dbReference>
<comment type="similarity">
    <text evidence="2">Belongs to the bacterial solute-binding protein 5 family.</text>
</comment>
<dbReference type="SUPFAM" id="SSF53850">
    <property type="entry name" value="Periplasmic binding protein-like II"/>
    <property type="match status" value="1"/>
</dbReference>
<keyword evidence="4" id="KW-0732">Signal</keyword>
<name>A0A2K2F756_9CLOT</name>
<keyword evidence="3" id="KW-0813">Transport</keyword>
<sequence length="597" mass="68623">MRQGGLPDPAQFIANQNSEVGTSTFGDFAFEGLIRYQRGTDDIALQLAESYEHVGNKTIFKLRPNIKWSDGEPFTSKDIWCFYQICHNSPVNFLTSIETPDDLTVEFVWAEPAPFDDLRIMLIAQEVHHGRIPYHIYGEFAEKRYELLQKAPLLTEEQKAQGIRGPFGRYPAGDPKIAEELDKVWKEYIKTPPNEDHIIVGTGPYINDPGHTINEGSMSKNPYYWNPDGQKFDKIIIRSTTDATKSPMMEAEEIHNMDGTMPKDLTESLLKANKNIVYYPMRDPASHGLYFNIGSKNAPMDKKEFRQALIYVADKEALRDIGSYQSDVHSWSSLGLPPSMLETYVDKDVIDRMRKYSHDEAKAAELLESIGCKKINGKWHDANGKQIKLTIGLDKGWYVATLVCPIYANQLTKFGIDTEVIAVDGSVYGQQSEVEHVFDMSWEWIDVAWSFSHPYFTLNNFYSRGGGPAKKMNFPFDEKTNRTTLKLEDWDGNTFDVWQWISNMPNEMDDEVRKDQWERIIWATNENAFAINFYENVTGAWENLKYTDNLPMKDKIPENRWMPFPETLEERIAVHDLNWGFSGGVRKMSRLAPTTEK</sequence>
<proteinExistence type="inferred from homology"/>
<evidence type="ECO:0000313" key="7">
    <source>
        <dbReference type="Proteomes" id="UP000236151"/>
    </source>
</evidence>
<evidence type="ECO:0000256" key="1">
    <source>
        <dbReference type="ARBA" id="ARBA00004196"/>
    </source>
</evidence>
<dbReference type="InterPro" id="IPR039424">
    <property type="entry name" value="SBP_5"/>
</dbReference>
<dbReference type="Proteomes" id="UP000236151">
    <property type="component" value="Unassembled WGS sequence"/>
</dbReference>
<protein>
    <recommendedName>
        <fullName evidence="5">Solute-binding protein family 5 domain-containing protein</fullName>
    </recommendedName>
</protein>
<reference evidence="6 7" key="1">
    <citation type="submission" date="2017-06" db="EMBL/GenBank/DDBJ databases">
        <title>Investigating the central metabolism of Clostridium thermosuccinogenes.</title>
        <authorList>
            <person name="Koendjbiharie J.G."/>
            <person name="van Kranenburg R."/>
        </authorList>
    </citation>
    <scope>NUCLEOTIDE SEQUENCE [LARGE SCALE GENOMIC DNA]</scope>
    <source>
        <strain evidence="6 7">DSM 5806</strain>
    </source>
</reference>
<evidence type="ECO:0000259" key="5">
    <source>
        <dbReference type="Pfam" id="PF00496"/>
    </source>
</evidence>
<evidence type="ECO:0000313" key="6">
    <source>
        <dbReference type="EMBL" id="PNT94617.1"/>
    </source>
</evidence>
<dbReference type="GO" id="GO:0015833">
    <property type="term" value="P:peptide transport"/>
    <property type="evidence" value="ECO:0007669"/>
    <property type="project" value="TreeGrafter"/>
</dbReference>
<feature type="domain" description="Solute-binding protein family 5" evidence="5">
    <location>
        <begin position="45"/>
        <end position="465"/>
    </location>
</feature>
<dbReference type="InterPro" id="IPR000914">
    <property type="entry name" value="SBP_5_dom"/>
</dbReference>
<dbReference type="Pfam" id="PF00496">
    <property type="entry name" value="SBP_bac_5"/>
    <property type="match status" value="1"/>
</dbReference>
<keyword evidence="7" id="KW-1185">Reference proteome</keyword>
<dbReference type="PANTHER" id="PTHR30290:SF10">
    <property type="entry name" value="PERIPLASMIC OLIGOPEPTIDE-BINDING PROTEIN-RELATED"/>
    <property type="match status" value="1"/>
</dbReference>
<dbReference type="Gene3D" id="3.10.105.10">
    <property type="entry name" value="Dipeptide-binding Protein, Domain 3"/>
    <property type="match status" value="1"/>
</dbReference>
<organism evidence="6 7">
    <name type="scientific">Clostridium thermosuccinogenes</name>
    <dbReference type="NCBI Taxonomy" id="84032"/>
    <lineage>
        <taxon>Bacteria</taxon>
        <taxon>Bacillati</taxon>
        <taxon>Bacillota</taxon>
        <taxon>Clostridia</taxon>
        <taxon>Eubacteriales</taxon>
        <taxon>Clostridiaceae</taxon>
        <taxon>Clostridium</taxon>
    </lineage>
</organism>
<evidence type="ECO:0000256" key="3">
    <source>
        <dbReference type="ARBA" id="ARBA00022448"/>
    </source>
</evidence>
<gene>
    <name evidence="6" type="ORF">CDQ84_18665</name>
</gene>
<accession>A0A2K2F756</accession>
<comment type="subcellular location">
    <subcellularLocation>
        <location evidence="1">Cell envelope</location>
    </subcellularLocation>
</comment>